<evidence type="ECO:0000256" key="3">
    <source>
        <dbReference type="ARBA" id="ARBA00023163"/>
    </source>
</evidence>
<dbReference type="OMA" id="MWRDAAD"/>
<protein>
    <recommendedName>
        <fullName evidence="6">HMG box domain-containing protein</fullName>
    </recommendedName>
</protein>
<keyword evidence="2 4" id="KW-0238">DNA-binding</keyword>
<gene>
    <name evidence="7" type="ORF">TRIATDRAFT_19824</name>
</gene>
<reference evidence="7 8" key="1">
    <citation type="journal article" date="2011" name="Genome Biol.">
        <title>Comparative genome sequence analysis underscores mycoparasitism as the ancestral life style of Trichoderma.</title>
        <authorList>
            <person name="Kubicek C.P."/>
            <person name="Herrera-Estrella A."/>
            <person name="Seidl-Seiboth V."/>
            <person name="Martinez D.A."/>
            <person name="Druzhinina I.S."/>
            <person name="Thon M."/>
            <person name="Zeilinger S."/>
            <person name="Casas-Flores S."/>
            <person name="Horwitz B.A."/>
            <person name="Mukherjee P.K."/>
            <person name="Mukherjee M."/>
            <person name="Kredics L."/>
            <person name="Alcaraz L.D."/>
            <person name="Aerts A."/>
            <person name="Antal Z."/>
            <person name="Atanasova L."/>
            <person name="Cervantes-Badillo M.G."/>
            <person name="Challacombe J."/>
            <person name="Chertkov O."/>
            <person name="McCluskey K."/>
            <person name="Coulpier F."/>
            <person name="Deshpande N."/>
            <person name="von Doehren H."/>
            <person name="Ebbole D.J."/>
            <person name="Esquivel-Naranjo E.U."/>
            <person name="Fekete E."/>
            <person name="Flipphi M."/>
            <person name="Glaser F."/>
            <person name="Gomez-Rodriguez E.Y."/>
            <person name="Gruber S."/>
            <person name="Han C."/>
            <person name="Henrissat B."/>
            <person name="Hermosa R."/>
            <person name="Hernandez-Onate M."/>
            <person name="Karaffa L."/>
            <person name="Kosti I."/>
            <person name="Le Crom S."/>
            <person name="Lindquist E."/>
            <person name="Lucas S."/>
            <person name="Luebeck M."/>
            <person name="Luebeck P.S."/>
            <person name="Margeot A."/>
            <person name="Metz B."/>
            <person name="Misra M."/>
            <person name="Nevalainen H."/>
            <person name="Omann M."/>
            <person name="Packer N."/>
            <person name="Perrone G."/>
            <person name="Uresti-Rivera E.E."/>
            <person name="Salamov A."/>
            <person name="Schmoll M."/>
            <person name="Seiboth B."/>
            <person name="Shapiro H."/>
            <person name="Sukno S."/>
            <person name="Tamayo-Ramos J.A."/>
            <person name="Tisch D."/>
            <person name="Wiest A."/>
            <person name="Wilkinson H.H."/>
            <person name="Zhang M."/>
            <person name="Coutinho P.M."/>
            <person name="Kenerley C.M."/>
            <person name="Monte E."/>
            <person name="Baker S.E."/>
            <person name="Grigoriev I.V."/>
        </authorList>
    </citation>
    <scope>NUCLEOTIDE SEQUENCE [LARGE SCALE GENOMIC DNA]</scope>
    <source>
        <strain evidence="8">ATCC 20476 / IMI 206040</strain>
    </source>
</reference>
<evidence type="ECO:0000256" key="1">
    <source>
        <dbReference type="ARBA" id="ARBA00023015"/>
    </source>
</evidence>
<dbReference type="EMBL" id="ABDG02000017">
    <property type="protein sequence ID" value="EHK48969.1"/>
    <property type="molecule type" value="Genomic_DNA"/>
</dbReference>
<dbReference type="FunFam" id="1.10.30.10:FF:000041">
    <property type="entry name" value="HMG box family protein"/>
    <property type="match status" value="1"/>
</dbReference>
<dbReference type="GO" id="GO:0005634">
    <property type="term" value="C:nucleus"/>
    <property type="evidence" value="ECO:0007669"/>
    <property type="project" value="UniProtKB-UniRule"/>
</dbReference>
<feature type="DNA-binding region" description="HMG box" evidence="4">
    <location>
        <begin position="1"/>
        <end position="63"/>
    </location>
</feature>
<evidence type="ECO:0000256" key="5">
    <source>
        <dbReference type="SAM" id="MobiDB-lite"/>
    </source>
</evidence>
<dbReference type="HOGENOM" id="CLU_082854_6_1_1"/>
<dbReference type="STRING" id="452589.G9NJ94"/>
<dbReference type="InterPro" id="IPR050140">
    <property type="entry name" value="SRY-related_HMG-box_TF-like"/>
</dbReference>
<comment type="caution">
    <text evidence="7">The sequence shown here is derived from an EMBL/GenBank/DDBJ whole genome shotgun (WGS) entry which is preliminary data.</text>
</comment>
<feature type="non-terminal residue" evidence="7">
    <location>
        <position position="69"/>
    </location>
</feature>
<evidence type="ECO:0000259" key="6">
    <source>
        <dbReference type="PROSITE" id="PS50118"/>
    </source>
</evidence>
<dbReference type="PANTHER" id="PTHR10270">
    <property type="entry name" value="SOX TRANSCRIPTION FACTOR"/>
    <property type="match status" value="1"/>
</dbReference>
<dbReference type="PANTHER" id="PTHR10270:SF161">
    <property type="entry name" value="SEX-DETERMINING REGION Y PROTEIN"/>
    <property type="match status" value="1"/>
</dbReference>
<dbReference type="SUPFAM" id="SSF47095">
    <property type="entry name" value="HMG-box"/>
    <property type="match status" value="1"/>
</dbReference>
<feature type="domain" description="HMG box" evidence="6">
    <location>
        <begin position="1"/>
        <end position="63"/>
    </location>
</feature>
<feature type="compositionally biased region" description="Basic and acidic residues" evidence="5">
    <location>
        <begin position="49"/>
        <end position="59"/>
    </location>
</feature>
<dbReference type="CDD" id="cd01389">
    <property type="entry name" value="HMG-box_ROX1-like"/>
    <property type="match status" value="1"/>
</dbReference>
<sequence>AFILYRQRYHTAVTAANPRLSNPQISKIIAAKWKNEEAEIKGYWKELAEEEKNRHREQNPDYQYRPRRK</sequence>
<keyword evidence="3" id="KW-0804">Transcription</keyword>
<dbReference type="eggNOG" id="KOG0527">
    <property type="taxonomic scope" value="Eukaryota"/>
</dbReference>
<dbReference type="GO" id="GO:0000978">
    <property type="term" value="F:RNA polymerase II cis-regulatory region sequence-specific DNA binding"/>
    <property type="evidence" value="ECO:0007669"/>
    <property type="project" value="TreeGrafter"/>
</dbReference>
<dbReference type="Proteomes" id="UP000005426">
    <property type="component" value="Unassembled WGS sequence"/>
</dbReference>
<dbReference type="AlphaFoldDB" id="G9NJ94"/>
<name>G9NJ94_HYPAI</name>
<keyword evidence="4" id="KW-0539">Nucleus</keyword>
<evidence type="ECO:0000313" key="8">
    <source>
        <dbReference type="Proteomes" id="UP000005426"/>
    </source>
</evidence>
<dbReference type="GeneID" id="25777407"/>
<dbReference type="KEGG" id="tatv:25777407"/>
<dbReference type="Gene3D" id="1.10.30.10">
    <property type="entry name" value="High mobility group box domain"/>
    <property type="match status" value="1"/>
</dbReference>
<dbReference type="InterPro" id="IPR036910">
    <property type="entry name" value="HMG_box_dom_sf"/>
</dbReference>
<dbReference type="Pfam" id="PF00505">
    <property type="entry name" value="HMG_box"/>
    <property type="match status" value="1"/>
</dbReference>
<dbReference type="PROSITE" id="PS50118">
    <property type="entry name" value="HMG_BOX_2"/>
    <property type="match status" value="1"/>
</dbReference>
<proteinExistence type="predicted"/>
<dbReference type="OrthoDB" id="6247875at2759"/>
<accession>G9NJ94</accession>
<feature type="non-terminal residue" evidence="7">
    <location>
        <position position="1"/>
    </location>
</feature>
<dbReference type="GO" id="GO:0000122">
    <property type="term" value="P:negative regulation of transcription by RNA polymerase II"/>
    <property type="evidence" value="ECO:0007669"/>
    <property type="project" value="TreeGrafter"/>
</dbReference>
<dbReference type="InterPro" id="IPR009071">
    <property type="entry name" value="HMG_box_dom"/>
</dbReference>
<keyword evidence="1" id="KW-0805">Transcription regulation</keyword>
<evidence type="ECO:0000256" key="2">
    <source>
        <dbReference type="ARBA" id="ARBA00023125"/>
    </source>
</evidence>
<evidence type="ECO:0000313" key="7">
    <source>
        <dbReference type="EMBL" id="EHK48969.1"/>
    </source>
</evidence>
<organism evidence="7 8">
    <name type="scientific">Hypocrea atroviridis (strain ATCC 20476 / IMI 206040)</name>
    <name type="common">Trichoderma atroviride</name>
    <dbReference type="NCBI Taxonomy" id="452589"/>
    <lineage>
        <taxon>Eukaryota</taxon>
        <taxon>Fungi</taxon>
        <taxon>Dikarya</taxon>
        <taxon>Ascomycota</taxon>
        <taxon>Pezizomycotina</taxon>
        <taxon>Sordariomycetes</taxon>
        <taxon>Hypocreomycetidae</taxon>
        <taxon>Hypocreales</taxon>
        <taxon>Hypocreaceae</taxon>
        <taxon>Trichoderma</taxon>
    </lineage>
</organism>
<keyword evidence="8" id="KW-1185">Reference proteome</keyword>
<dbReference type="SMART" id="SM00398">
    <property type="entry name" value="HMG"/>
    <property type="match status" value="1"/>
</dbReference>
<feature type="region of interest" description="Disordered" evidence="5">
    <location>
        <begin position="49"/>
        <end position="69"/>
    </location>
</feature>
<evidence type="ECO:0000256" key="4">
    <source>
        <dbReference type="PROSITE-ProRule" id="PRU00267"/>
    </source>
</evidence>
<dbReference type="GO" id="GO:0001228">
    <property type="term" value="F:DNA-binding transcription activator activity, RNA polymerase II-specific"/>
    <property type="evidence" value="ECO:0007669"/>
    <property type="project" value="TreeGrafter"/>
</dbReference>
<dbReference type="GO" id="GO:0030154">
    <property type="term" value="P:cell differentiation"/>
    <property type="evidence" value="ECO:0007669"/>
    <property type="project" value="TreeGrafter"/>
</dbReference>